<protein>
    <recommendedName>
        <fullName evidence="4">Lipoprotein</fullName>
    </recommendedName>
</protein>
<evidence type="ECO:0000256" key="1">
    <source>
        <dbReference type="SAM" id="SignalP"/>
    </source>
</evidence>
<feature type="signal peptide" evidence="1">
    <location>
        <begin position="1"/>
        <end position="21"/>
    </location>
</feature>
<name>A0A2S5JLZ8_9RHOB</name>
<evidence type="ECO:0000313" key="2">
    <source>
        <dbReference type="EMBL" id="PPB82428.1"/>
    </source>
</evidence>
<proteinExistence type="predicted"/>
<comment type="caution">
    <text evidence="2">The sequence shown here is derived from an EMBL/GenBank/DDBJ whole genome shotgun (WGS) entry which is preliminary data.</text>
</comment>
<evidence type="ECO:0008006" key="4">
    <source>
        <dbReference type="Google" id="ProtNLM"/>
    </source>
</evidence>
<accession>A0A2S5JLZ8</accession>
<organism evidence="2 3">
    <name type="scientific">Albidovulum inexpectatum</name>
    <dbReference type="NCBI Taxonomy" id="196587"/>
    <lineage>
        <taxon>Bacteria</taxon>
        <taxon>Pseudomonadati</taxon>
        <taxon>Pseudomonadota</taxon>
        <taxon>Alphaproteobacteria</taxon>
        <taxon>Rhodobacterales</taxon>
        <taxon>Paracoccaceae</taxon>
        <taxon>Albidovulum</taxon>
    </lineage>
</organism>
<gene>
    <name evidence="2" type="ORF">LV82_00358</name>
</gene>
<sequence>MSVLKRLWVALVLPLALAACGAEPVWAPDEAVQRARYVSGEPPSITLYTVVRKRGGEGAHSGLMIDASQRVLFDPAGTWHHPWVPERNDLHYGITEQMRKFYIDYHARETYDVVEQKVYVSPEVAEAALRRAESYGAAPKAFCGRSVSDVLSGLPGFESIPRTFFPNTLRKAFSELPGVQTRTYEDGDPDNNHGVLLVQKSQAAELAAAGAGGS</sequence>
<feature type="chain" id="PRO_5015716453" description="Lipoprotein" evidence="1">
    <location>
        <begin position="22"/>
        <end position="214"/>
    </location>
</feature>
<dbReference type="EMBL" id="PRDS01000001">
    <property type="protein sequence ID" value="PPB82428.1"/>
    <property type="molecule type" value="Genomic_DNA"/>
</dbReference>
<dbReference type="Proteomes" id="UP000239736">
    <property type="component" value="Unassembled WGS sequence"/>
</dbReference>
<keyword evidence="1" id="KW-0732">Signal</keyword>
<keyword evidence="3" id="KW-1185">Reference proteome</keyword>
<reference evidence="2 3" key="1">
    <citation type="submission" date="2018-01" db="EMBL/GenBank/DDBJ databases">
        <title>Genomic Encyclopedia of Archaeal and Bacterial Type Strains, Phase II (KMG-II): from individual species to whole genera.</title>
        <authorList>
            <person name="Goeker M."/>
        </authorList>
    </citation>
    <scope>NUCLEOTIDE SEQUENCE [LARGE SCALE GENOMIC DNA]</scope>
    <source>
        <strain evidence="2 3">DSM 12048</strain>
    </source>
</reference>
<evidence type="ECO:0000313" key="3">
    <source>
        <dbReference type="Proteomes" id="UP000239736"/>
    </source>
</evidence>
<dbReference type="AlphaFoldDB" id="A0A2S5JLZ8"/>
<dbReference type="PROSITE" id="PS51257">
    <property type="entry name" value="PROKAR_LIPOPROTEIN"/>
    <property type="match status" value="1"/>
</dbReference>